<evidence type="ECO:0000256" key="11">
    <source>
        <dbReference type="ARBA" id="ARBA00023236"/>
    </source>
</evidence>
<evidence type="ECO:0000256" key="4">
    <source>
        <dbReference type="ARBA" id="ARBA00022763"/>
    </source>
</evidence>
<dbReference type="EC" id="3.4.21.88" evidence="12"/>
<dbReference type="GO" id="GO:0006260">
    <property type="term" value="P:DNA replication"/>
    <property type="evidence" value="ECO:0007669"/>
    <property type="project" value="UniProtKB-UniRule"/>
</dbReference>
<evidence type="ECO:0000256" key="2">
    <source>
        <dbReference type="ARBA" id="ARBA00022491"/>
    </source>
</evidence>
<dbReference type="Pfam" id="PF00717">
    <property type="entry name" value="Peptidase_S24"/>
    <property type="match status" value="1"/>
</dbReference>
<proteinExistence type="inferred from homology"/>
<evidence type="ECO:0000256" key="9">
    <source>
        <dbReference type="ARBA" id="ARBA00023163"/>
    </source>
</evidence>
<dbReference type="CDD" id="cd06529">
    <property type="entry name" value="S24_LexA-like"/>
    <property type="match status" value="1"/>
</dbReference>
<dbReference type="GO" id="GO:0045892">
    <property type="term" value="P:negative regulation of DNA-templated transcription"/>
    <property type="evidence" value="ECO:0007669"/>
    <property type="project" value="UniProtKB-UniRule"/>
</dbReference>
<dbReference type="InterPro" id="IPR006197">
    <property type="entry name" value="Peptidase_S24_LexA"/>
</dbReference>
<organism evidence="16">
    <name type="scientific">uncultured Sporomusa sp</name>
    <dbReference type="NCBI Taxonomy" id="307249"/>
    <lineage>
        <taxon>Bacteria</taxon>
        <taxon>Bacillati</taxon>
        <taxon>Bacillota</taxon>
        <taxon>Negativicutes</taxon>
        <taxon>Selenomonadales</taxon>
        <taxon>Sporomusaceae</taxon>
        <taxon>Sporomusa</taxon>
        <taxon>environmental samples</taxon>
    </lineage>
</organism>
<dbReference type="HAMAP" id="MF_00015">
    <property type="entry name" value="LexA"/>
    <property type="match status" value="1"/>
</dbReference>
<evidence type="ECO:0000256" key="1">
    <source>
        <dbReference type="ARBA" id="ARBA00007484"/>
    </source>
</evidence>
<keyword evidence="11 12" id="KW-0742">SOS response</keyword>
<dbReference type="InterPro" id="IPR015927">
    <property type="entry name" value="Peptidase_S24_S26A/B/C"/>
</dbReference>
<evidence type="ECO:0000256" key="10">
    <source>
        <dbReference type="ARBA" id="ARBA00023204"/>
    </source>
</evidence>
<dbReference type="Gene3D" id="1.10.10.10">
    <property type="entry name" value="Winged helix-like DNA-binding domain superfamily/Winged helix DNA-binding domain"/>
    <property type="match status" value="1"/>
</dbReference>
<dbReference type="GO" id="GO:0004252">
    <property type="term" value="F:serine-type endopeptidase activity"/>
    <property type="evidence" value="ECO:0007669"/>
    <property type="project" value="UniProtKB-UniRule"/>
</dbReference>
<dbReference type="PANTHER" id="PTHR33516:SF2">
    <property type="entry name" value="LEXA REPRESSOR-RELATED"/>
    <property type="match status" value="1"/>
</dbReference>
<dbReference type="InterPro" id="IPR039418">
    <property type="entry name" value="LexA-like"/>
</dbReference>
<evidence type="ECO:0000256" key="5">
    <source>
        <dbReference type="ARBA" id="ARBA00022801"/>
    </source>
</evidence>
<dbReference type="InterPro" id="IPR006199">
    <property type="entry name" value="LexA_DNA-bd_dom"/>
</dbReference>
<feature type="site" description="Cleavage; by autolysis" evidence="12">
    <location>
        <begin position="95"/>
        <end position="96"/>
    </location>
</feature>
<dbReference type="GO" id="GO:0006281">
    <property type="term" value="P:DNA repair"/>
    <property type="evidence" value="ECO:0007669"/>
    <property type="project" value="UniProtKB-UniRule"/>
</dbReference>
<comment type="similarity">
    <text evidence="1 12 13">Belongs to the peptidase S24 family.</text>
</comment>
<dbReference type="GO" id="GO:0009432">
    <property type="term" value="P:SOS response"/>
    <property type="evidence" value="ECO:0007669"/>
    <property type="project" value="UniProtKB-UniRule"/>
</dbReference>
<protein>
    <recommendedName>
        <fullName evidence="12">LexA repressor</fullName>
        <ecNumber evidence="12">3.4.21.88</ecNumber>
    </recommendedName>
</protein>
<keyword evidence="6 12" id="KW-0068">Autocatalytic cleavage</keyword>
<evidence type="ECO:0000256" key="3">
    <source>
        <dbReference type="ARBA" id="ARBA00022705"/>
    </source>
</evidence>
<keyword evidence="3 12" id="KW-0235">DNA replication</keyword>
<dbReference type="InterPro" id="IPR006200">
    <property type="entry name" value="LexA"/>
</dbReference>
<dbReference type="InterPro" id="IPR050077">
    <property type="entry name" value="LexA_repressor"/>
</dbReference>
<evidence type="ECO:0000256" key="8">
    <source>
        <dbReference type="ARBA" id="ARBA00023125"/>
    </source>
</evidence>
<evidence type="ECO:0000256" key="6">
    <source>
        <dbReference type="ARBA" id="ARBA00022813"/>
    </source>
</evidence>
<evidence type="ECO:0000313" key="16">
    <source>
        <dbReference type="EMBL" id="SCM80106.1"/>
    </source>
</evidence>
<dbReference type="FunFam" id="2.10.109.10:FF:000001">
    <property type="entry name" value="LexA repressor"/>
    <property type="match status" value="1"/>
</dbReference>
<dbReference type="GO" id="GO:0006508">
    <property type="term" value="P:proteolysis"/>
    <property type="evidence" value="ECO:0007669"/>
    <property type="project" value="InterPro"/>
</dbReference>
<comment type="subunit">
    <text evidence="12">Homodimer.</text>
</comment>
<keyword evidence="4 12" id="KW-0227">DNA damage</keyword>
<feature type="DNA-binding region" description="H-T-H motif" evidence="12">
    <location>
        <begin position="33"/>
        <end position="53"/>
    </location>
</feature>
<sequence length="208" mass="23337">MTVNKETLLNTRQKQILKYIKETLRTKGYPPSVREIGEAVGLSSSSTVHSYLSKLEALGFIRRDPTKPRAIDVLDEAPWRQKNITPVPLVGRVTAGTPILAVENIEETYPLPTELVGNDDVFMLTVQGDSMIEAGILDGDYILIRSQNTARNGDIIVALIDEEEATVKRFFKEKDCIRLQPENPAMEPIYSRQVTILGKVIGVFRRLQ</sequence>
<dbReference type="NCBIfam" id="TIGR00498">
    <property type="entry name" value="lexA"/>
    <property type="match status" value="1"/>
</dbReference>
<evidence type="ECO:0000256" key="7">
    <source>
        <dbReference type="ARBA" id="ARBA00023015"/>
    </source>
</evidence>
<name>A0A212LRF8_9FIRM</name>
<accession>A0A212LRF8</accession>
<keyword evidence="5 12" id="KW-0378">Hydrolase</keyword>
<dbReference type="GO" id="GO:0003677">
    <property type="term" value="F:DNA binding"/>
    <property type="evidence" value="ECO:0007669"/>
    <property type="project" value="UniProtKB-UniRule"/>
</dbReference>
<evidence type="ECO:0000259" key="15">
    <source>
        <dbReference type="Pfam" id="PF01726"/>
    </source>
</evidence>
<evidence type="ECO:0000256" key="12">
    <source>
        <dbReference type="HAMAP-Rule" id="MF_00015"/>
    </source>
</evidence>
<evidence type="ECO:0000259" key="14">
    <source>
        <dbReference type="Pfam" id="PF00717"/>
    </source>
</evidence>
<keyword evidence="2 12" id="KW-0678">Repressor</keyword>
<dbReference type="Gene3D" id="2.10.109.10">
    <property type="entry name" value="Umud Fragment, subunit A"/>
    <property type="match status" value="1"/>
</dbReference>
<dbReference type="InterPro" id="IPR036388">
    <property type="entry name" value="WH-like_DNA-bd_sf"/>
</dbReference>
<gene>
    <name evidence="12 16" type="primary">lexA</name>
    <name evidence="16" type="ORF">KL86SPO_30284</name>
</gene>
<keyword evidence="8 12" id="KW-0238">DNA-binding</keyword>
<dbReference type="Pfam" id="PF01726">
    <property type="entry name" value="LexA_DNA_bind"/>
    <property type="match status" value="1"/>
</dbReference>
<feature type="domain" description="Peptidase S24/S26A/S26B/S26C" evidence="14">
    <location>
        <begin position="88"/>
        <end position="201"/>
    </location>
</feature>
<keyword evidence="9 12" id="KW-0804">Transcription</keyword>
<dbReference type="AlphaFoldDB" id="A0A212LRF8"/>
<dbReference type="PRINTS" id="PR00726">
    <property type="entry name" value="LEXASERPTASE"/>
</dbReference>
<evidence type="ECO:0000256" key="13">
    <source>
        <dbReference type="RuleBase" id="RU003991"/>
    </source>
</evidence>
<comment type="catalytic activity">
    <reaction evidence="12">
        <text>Hydrolysis of Ala-|-Gly bond in repressor LexA.</text>
        <dbReference type="EC" id="3.4.21.88"/>
    </reaction>
</comment>
<keyword evidence="10 12" id="KW-0234">DNA repair</keyword>
<dbReference type="RefSeq" id="WP_075755620.1">
    <property type="nucleotide sequence ID" value="NZ_LT608335.1"/>
</dbReference>
<keyword evidence="7 12" id="KW-0805">Transcription regulation</keyword>
<dbReference type="EMBL" id="FMJE01000003">
    <property type="protein sequence ID" value="SCM80106.1"/>
    <property type="molecule type" value="Genomic_DNA"/>
</dbReference>
<dbReference type="SUPFAM" id="SSF51306">
    <property type="entry name" value="LexA/Signal peptidase"/>
    <property type="match status" value="1"/>
</dbReference>
<dbReference type="InterPro" id="IPR036390">
    <property type="entry name" value="WH_DNA-bd_sf"/>
</dbReference>
<reference evidence="16" key="1">
    <citation type="submission" date="2016-08" db="EMBL/GenBank/DDBJ databases">
        <authorList>
            <person name="Seilhamer J.J."/>
        </authorList>
    </citation>
    <scope>NUCLEOTIDE SEQUENCE</scope>
    <source>
        <strain evidence="16">86</strain>
    </source>
</reference>
<dbReference type="InterPro" id="IPR036286">
    <property type="entry name" value="LexA/Signal_pep-like_sf"/>
</dbReference>
<feature type="domain" description="LexA repressor DNA-binding" evidence="15">
    <location>
        <begin position="9"/>
        <end position="70"/>
    </location>
</feature>
<comment type="function">
    <text evidence="12">Represses a number of genes involved in the response to DNA damage (SOS response), including recA and lexA. In the presence of single-stranded DNA, RecA interacts with LexA causing an autocatalytic cleavage which disrupts the DNA-binding part of LexA, leading to derepression of the SOS regulon and eventually DNA repair.</text>
</comment>
<feature type="active site" description="For autocatalytic cleavage activity" evidence="12">
    <location>
        <position position="130"/>
    </location>
</feature>
<dbReference type="PANTHER" id="PTHR33516">
    <property type="entry name" value="LEXA REPRESSOR"/>
    <property type="match status" value="1"/>
</dbReference>
<dbReference type="SUPFAM" id="SSF46785">
    <property type="entry name" value="Winged helix' DNA-binding domain"/>
    <property type="match status" value="1"/>
</dbReference>
<feature type="active site" description="For autocatalytic cleavage activity" evidence="12">
    <location>
        <position position="168"/>
    </location>
</feature>